<dbReference type="AlphaFoldDB" id="W9R5H8"/>
<evidence type="ECO:0000313" key="2">
    <source>
        <dbReference type="Proteomes" id="UP000030645"/>
    </source>
</evidence>
<evidence type="ECO:0000313" key="1">
    <source>
        <dbReference type="EMBL" id="EXB54897.1"/>
    </source>
</evidence>
<dbReference type="EMBL" id="KE344216">
    <property type="protein sequence ID" value="EXB54897.1"/>
    <property type="molecule type" value="Genomic_DNA"/>
</dbReference>
<proteinExistence type="predicted"/>
<name>W9R5H8_9ROSA</name>
<keyword evidence="2" id="KW-1185">Reference proteome</keyword>
<organism evidence="1 2">
    <name type="scientific">Morus notabilis</name>
    <dbReference type="NCBI Taxonomy" id="981085"/>
    <lineage>
        <taxon>Eukaryota</taxon>
        <taxon>Viridiplantae</taxon>
        <taxon>Streptophyta</taxon>
        <taxon>Embryophyta</taxon>
        <taxon>Tracheophyta</taxon>
        <taxon>Spermatophyta</taxon>
        <taxon>Magnoliopsida</taxon>
        <taxon>eudicotyledons</taxon>
        <taxon>Gunneridae</taxon>
        <taxon>Pentapetalae</taxon>
        <taxon>rosids</taxon>
        <taxon>fabids</taxon>
        <taxon>Rosales</taxon>
        <taxon>Moraceae</taxon>
        <taxon>Moreae</taxon>
        <taxon>Morus</taxon>
    </lineage>
</organism>
<gene>
    <name evidence="1" type="ORF">L484_008827</name>
</gene>
<accession>W9R5H8</accession>
<reference evidence="2" key="1">
    <citation type="submission" date="2013-01" db="EMBL/GenBank/DDBJ databases">
        <title>Draft Genome Sequence of a Mulberry Tree, Morus notabilis C.K. Schneid.</title>
        <authorList>
            <person name="He N."/>
            <person name="Zhao S."/>
        </authorList>
    </citation>
    <scope>NUCLEOTIDE SEQUENCE</scope>
</reference>
<protein>
    <submittedName>
        <fullName evidence="1">Uncharacterized protein</fullName>
    </submittedName>
</protein>
<sequence length="95" mass="10830">MAATVNCKSIISQTGKIEYAPSSWLRSDFHRWIACFMPNKPKKLRLANNIDRVRLHIEKLSTALSGIRGKQEKKNFKINPSGFGILQKLISKWSS</sequence>
<dbReference type="Proteomes" id="UP000030645">
    <property type="component" value="Unassembled WGS sequence"/>
</dbReference>